<keyword evidence="4" id="KW-1185">Reference proteome</keyword>
<dbReference type="InterPro" id="IPR020019">
    <property type="entry name" value="AcTrfase_PglD-like"/>
</dbReference>
<dbReference type="GO" id="GO:0016740">
    <property type="term" value="F:transferase activity"/>
    <property type="evidence" value="ECO:0007669"/>
    <property type="project" value="UniProtKB-KW"/>
</dbReference>
<feature type="domain" description="PglD N-terminal" evidence="2">
    <location>
        <begin position="4"/>
        <end position="84"/>
    </location>
</feature>
<evidence type="ECO:0000259" key="2">
    <source>
        <dbReference type="Pfam" id="PF17836"/>
    </source>
</evidence>
<dbReference type="InterPro" id="IPR050179">
    <property type="entry name" value="Trans_hexapeptide_repeat"/>
</dbReference>
<dbReference type="SUPFAM" id="SSF51161">
    <property type="entry name" value="Trimeric LpxA-like enzymes"/>
    <property type="match status" value="1"/>
</dbReference>
<dbReference type="PANTHER" id="PTHR43300">
    <property type="entry name" value="ACETYLTRANSFERASE"/>
    <property type="match status" value="1"/>
</dbReference>
<feature type="active site" description="Proton acceptor" evidence="1">
    <location>
        <position position="144"/>
    </location>
</feature>
<sequence length="218" mass="23132">MMKRIVILGAGGHGRETAQLIKDINRVTPEWELLGYIDDNEAIHGQIRNGFPVLGPTELLAEEEYKDIYVICGFSHPEGKKKAVAMVKELQPDIRFATLIHPTAVYGDENTIGEGTMICAGSIVTTNVSIGSHVIINYGCTVGHDCIIEDYAAILPGTNLSGNVTIREGVQTGTGTSVIPGMEIGAYTIVGAGAVVTQPLPAHCTAVGVPAKPIKQRV</sequence>
<accession>A0A511V865</accession>
<organism evidence="3 4">
    <name type="scientific">Aneurinibacillus danicus</name>
    <dbReference type="NCBI Taxonomy" id="267746"/>
    <lineage>
        <taxon>Bacteria</taxon>
        <taxon>Bacillati</taxon>
        <taxon>Bacillota</taxon>
        <taxon>Bacilli</taxon>
        <taxon>Bacillales</taxon>
        <taxon>Paenibacillaceae</taxon>
        <taxon>Aneurinibacillus group</taxon>
        <taxon>Aneurinibacillus</taxon>
    </lineage>
</organism>
<dbReference type="Proteomes" id="UP000321157">
    <property type="component" value="Unassembled WGS sequence"/>
</dbReference>
<dbReference type="InterPro" id="IPR041561">
    <property type="entry name" value="PglD_N"/>
</dbReference>
<name>A0A511V865_9BACL</name>
<dbReference type="EMBL" id="BJXX01000118">
    <property type="protein sequence ID" value="GEN35134.1"/>
    <property type="molecule type" value="Genomic_DNA"/>
</dbReference>
<protein>
    <submittedName>
        <fullName evidence="3">Transferase</fullName>
    </submittedName>
</protein>
<comment type="caution">
    <text evidence="3">The sequence shown here is derived from an EMBL/GenBank/DDBJ whole genome shotgun (WGS) entry which is preliminary data.</text>
</comment>
<dbReference type="RefSeq" id="WP_246147328.1">
    <property type="nucleotide sequence ID" value="NZ_BJXX01000118.1"/>
</dbReference>
<dbReference type="Gene3D" id="3.40.50.20">
    <property type="match status" value="1"/>
</dbReference>
<dbReference type="PANTHER" id="PTHR43300:SF7">
    <property type="entry name" value="UDP-N-ACETYLBACILLOSAMINE N-ACETYLTRANSFERASE"/>
    <property type="match status" value="1"/>
</dbReference>
<evidence type="ECO:0000313" key="3">
    <source>
        <dbReference type="EMBL" id="GEN35134.1"/>
    </source>
</evidence>
<reference evidence="3 4" key="1">
    <citation type="submission" date="2019-07" db="EMBL/GenBank/DDBJ databases">
        <title>Whole genome shotgun sequence of Aneurinibacillus danicus NBRC 102444.</title>
        <authorList>
            <person name="Hosoyama A."/>
            <person name="Uohara A."/>
            <person name="Ohji S."/>
            <person name="Ichikawa N."/>
        </authorList>
    </citation>
    <scope>NUCLEOTIDE SEQUENCE [LARGE SCALE GENOMIC DNA]</scope>
    <source>
        <strain evidence="3 4">NBRC 102444</strain>
    </source>
</reference>
<dbReference type="Gene3D" id="2.160.10.10">
    <property type="entry name" value="Hexapeptide repeat proteins"/>
    <property type="match status" value="1"/>
</dbReference>
<keyword evidence="3" id="KW-0808">Transferase</keyword>
<dbReference type="NCBIfam" id="TIGR03570">
    <property type="entry name" value="NeuD_NnaD"/>
    <property type="match status" value="1"/>
</dbReference>
<proteinExistence type="predicted"/>
<feature type="site" description="Increases basicity of active site His" evidence="1">
    <location>
        <position position="145"/>
    </location>
</feature>
<dbReference type="InterPro" id="IPR011004">
    <property type="entry name" value="Trimer_LpxA-like_sf"/>
</dbReference>
<gene>
    <name evidence="3" type="ORF">ADA01nite_25940</name>
</gene>
<dbReference type="AlphaFoldDB" id="A0A511V865"/>
<evidence type="ECO:0000313" key="4">
    <source>
        <dbReference type="Proteomes" id="UP000321157"/>
    </source>
</evidence>
<evidence type="ECO:0000256" key="1">
    <source>
        <dbReference type="PIRSR" id="PIRSR620019-1"/>
    </source>
</evidence>
<dbReference type="Pfam" id="PF17836">
    <property type="entry name" value="PglD_N"/>
    <property type="match status" value="1"/>
</dbReference>
<dbReference type="CDD" id="cd03360">
    <property type="entry name" value="LbH_AT_putative"/>
    <property type="match status" value="1"/>
</dbReference>